<dbReference type="PANTHER" id="PTHR35848">
    <property type="entry name" value="OXALATE-BINDING PROTEIN"/>
    <property type="match status" value="1"/>
</dbReference>
<dbReference type="InterPro" id="IPR014710">
    <property type="entry name" value="RmlC-like_jellyroll"/>
</dbReference>
<name>A0ABV9Q1I9_9BACL</name>
<dbReference type="InterPro" id="IPR011051">
    <property type="entry name" value="RmlC_Cupin_sf"/>
</dbReference>
<gene>
    <name evidence="3" type="ORF">ACFO8Q_13650</name>
</gene>
<keyword evidence="4" id="KW-1185">Reference proteome</keyword>
<dbReference type="SUPFAM" id="SSF51182">
    <property type="entry name" value="RmlC-like cupins"/>
    <property type="match status" value="1"/>
</dbReference>
<dbReference type="Gene3D" id="2.60.120.10">
    <property type="entry name" value="Jelly Rolls"/>
    <property type="match status" value="1"/>
</dbReference>
<dbReference type="RefSeq" id="WP_380026341.1">
    <property type="nucleotide sequence ID" value="NZ_JBHSHC010000099.1"/>
</dbReference>
<dbReference type="CDD" id="cd06985">
    <property type="entry name" value="cupin_BF4112"/>
    <property type="match status" value="1"/>
</dbReference>
<keyword evidence="1" id="KW-0479">Metal-binding</keyword>
<sequence length="150" mass="16955">MAEITKTEGHNYTAVETGRLENWDQHVIEMSGGRKARGKLFLKEVLALNGMEVSLNKLPAGAAVPFYHQHRENEELYIFIKGTGQFQVDGQVLEVQEGTVIRVVPKGIRTWRNNSTEDLYYIVIQAAENSLNAWTRTDGVISDQPVVWPE</sequence>
<evidence type="ECO:0000259" key="2">
    <source>
        <dbReference type="Pfam" id="PF07883"/>
    </source>
</evidence>
<dbReference type="Pfam" id="PF07883">
    <property type="entry name" value="Cupin_2"/>
    <property type="match status" value="1"/>
</dbReference>
<comment type="caution">
    <text evidence="3">The sequence shown here is derived from an EMBL/GenBank/DDBJ whole genome shotgun (WGS) entry which is preliminary data.</text>
</comment>
<organism evidence="3 4">
    <name type="scientific">Effusibacillus consociatus</name>
    <dbReference type="NCBI Taxonomy" id="1117041"/>
    <lineage>
        <taxon>Bacteria</taxon>
        <taxon>Bacillati</taxon>
        <taxon>Bacillota</taxon>
        <taxon>Bacilli</taxon>
        <taxon>Bacillales</taxon>
        <taxon>Alicyclobacillaceae</taxon>
        <taxon>Effusibacillus</taxon>
    </lineage>
</organism>
<reference evidence="4" key="1">
    <citation type="journal article" date="2019" name="Int. J. Syst. Evol. Microbiol.">
        <title>The Global Catalogue of Microorganisms (GCM) 10K type strain sequencing project: providing services to taxonomists for standard genome sequencing and annotation.</title>
        <authorList>
            <consortium name="The Broad Institute Genomics Platform"/>
            <consortium name="The Broad Institute Genome Sequencing Center for Infectious Disease"/>
            <person name="Wu L."/>
            <person name="Ma J."/>
        </authorList>
    </citation>
    <scope>NUCLEOTIDE SEQUENCE [LARGE SCALE GENOMIC DNA]</scope>
    <source>
        <strain evidence="4">WYCCWR 12678</strain>
    </source>
</reference>
<dbReference type="EMBL" id="JBHSHC010000099">
    <property type="protein sequence ID" value="MFC4768391.1"/>
    <property type="molecule type" value="Genomic_DNA"/>
</dbReference>
<dbReference type="InterPro" id="IPR051610">
    <property type="entry name" value="GPI/OXD"/>
</dbReference>
<protein>
    <submittedName>
        <fullName evidence="3">Cupin domain-containing protein</fullName>
    </submittedName>
</protein>
<proteinExistence type="predicted"/>
<dbReference type="InterPro" id="IPR013096">
    <property type="entry name" value="Cupin_2"/>
</dbReference>
<evidence type="ECO:0000256" key="1">
    <source>
        <dbReference type="ARBA" id="ARBA00022723"/>
    </source>
</evidence>
<dbReference type="PANTHER" id="PTHR35848:SF6">
    <property type="entry name" value="CUPIN TYPE-2 DOMAIN-CONTAINING PROTEIN"/>
    <property type="match status" value="1"/>
</dbReference>
<accession>A0ABV9Q1I9</accession>
<feature type="domain" description="Cupin type-2" evidence="2">
    <location>
        <begin position="57"/>
        <end position="124"/>
    </location>
</feature>
<dbReference type="Proteomes" id="UP001596002">
    <property type="component" value="Unassembled WGS sequence"/>
</dbReference>
<evidence type="ECO:0000313" key="3">
    <source>
        <dbReference type="EMBL" id="MFC4768391.1"/>
    </source>
</evidence>
<evidence type="ECO:0000313" key="4">
    <source>
        <dbReference type="Proteomes" id="UP001596002"/>
    </source>
</evidence>